<dbReference type="RefSeq" id="XP_005717168.1">
    <property type="nucleotide sequence ID" value="XM_005717111.1"/>
</dbReference>
<dbReference type="KEGG" id="ccp:CHC_T00005493001"/>
<dbReference type="Proteomes" id="UP000012073">
    <property type="component" value="Unassembled WGS sequence"/>
</dbReference>
<name>R7QGZ1_CHOCR</name>
<keyword evidence="2" id="KW-1185">Reference proteome</keyword>
<gene>
    <name evidence="1" type="ORF">CHC_T00005493001</name>
</gene>
<proteinExistence type="predicted"/>
<dbReference type="GeneID" id="17324884"/>
<reference evidence="2" key="1">
    <citation type="journal article" date="2013" name="Proc. Natl. Acad. Sci. U.S.A.">
        <title>Genome structure and metabolic features in the red seaweed Chondrus crispus shed light on evolution of the Archaeplastida.</title>
        <authorList>
            <person name="Collen J."/>
            <person name="Porcel B."/>
            <person name="Carre W."/>
            <person name="Ball S.G."/>
            <person name="Chaparro C."/>
            <person name="Tonon T."/>
            <person name="Barbeyron T."/>
            <person name="Michel G."/>
            <person name="Noel B."/>
            <person name="Valentin K."/>
            <person name="Elias M."/>
            <person name="Artiguenave F."/>
            <person name="Arun A."/>
            <person name="Aury J.M."/>
            <person name="Barbosa-Neto J.F."/>
            <person name="Bothwell J.H."/>
            <person name="Bouget F.Y."/>
            <person name="Brillet L."/>
            <person name="Cabello-Hurtado F."/>
            <person name="Capella-Gutierrez S."/>
            <person name="Charrier B."/>
            <person name="Cladiere L."/>
            <person name="Cock J.M."/>
            <person name="Coelho S.M."/>
            <person name="Colleoni C."/>
            <person name="Czjzek M."/>
            <person name="Da Silva C."/>
            <person name="Delage L."/>
            <person name="Denoeud F."/>
            <person name="Deschamps P."/>
            <person name="Dittami S.M."/>
            <person name="Gabaldon T."/>
            <person name="Gachon C.M."/>
            <person name="Groisillier A."/>
            <person name="Herve C."/>
            <person name="Jabbari K."/>
            <person name="Katinka M."/>
            <person name="Kloareg B."/>
            <person name="Kowalczyk N."/>
            <person name="Labadie K."/>
            <person name="Leblanc C."/>
            <person name="Lopez P.J."/>
            <person name="McLachlan D.H."/>
            <person name="Meslet-Cladiere L."/>
            <person name="Moustafa A."/>
            <person name="Nehr Z."/>
            <person name="Nyvall Collen P."/>
            <person name="Panaud O."/>
            <person name="Partensky F."/>
            <person name="Poulain J."/>
            <person name="Rensing S.A."/>
            <person name="Rousvoal S."/>
            <person name="Samson G."/>
            <person name="Symeonidi A."/>
            <person name="Weissenbach J."/>
            <person name="Zambounis A."/>
            <person name="Wincker P."/>
            <person name="Boyen C."/>
        </authorList>
    </citation>
    <scope>NUCLEOTIDE SEQUENCE [LARGE SCALE GENOMIC DNA]</scope>
    <source>
        <strain evidence="2">cv. Stackhouse</strain>
    </source>
</reference>
<evidence type="ECO:0000313" key="2">
    <source>
        <dbReference type="Proteomes" id="UP000012073"/>
    </source>
</evidence>
<dbReference type="AlphaFoldDB" id="R7QGZ1"/>
<dbReference type="EMBL" id="HG001832">
    <property type="protein sequence ID" value="CDF37349.1"/>
    <property type="molecule type" value="Genomic_DNA"/>
</dbReference>
<dbReference type="Gramene" id="CDF37349">
    <property type="protein sequence ID" value="CDF37349"/>
    <property type="gene ID" value="CHC_T00005493001"/>
</dbReference>
<evidence type="ECO:0000313" key="1">
    <source>
        <dbReference type="EMBL" id="CDF37349.1"/>
    </source>
</evidence>
<accession>R7QGZ1</accession>
<organism evidence="1 2">
    <name type="scientific">Chondrus crispus</name>
    <name type="common">Carrageen Irish moss</name>
    <name type="synonym">Polymorpha crispa</name>
    <dbReference type="NCBI Taxonomy" id="2769"/>
    <lineage>
        <taxon>Eukaryota</taxon>
        <taxon>Rhodophyta</taxon>
        <taxon>Florideophyceae</taxon>
        <taxon>Rhodymeniophycidae</taxon>
        <taxon>Gigartinales</taxon>
        <taxon>Gigartinaceae</taxon>
        <taxon>Chondrus</taxon>
    </lineage>
</organism>
<protein>
    <submittedName>
        <fullName evidence="1">Uncharacterized protein</fullName>
    </submittedName>
</protein>
<sequence>MGELSDLLGSREITCLRVSFAVQRFKKRGENFSQQLAYRTNLRKASLNSNLVSRIGIRSKPPPFERVYTKLSASQGHPLHTNLSRYKGEP</sequence>